<accession>A0A0F8W5S8</accession>
<reference evidence="2" key="1">
    <citation type="journal article" date="2015" name="Nature">
        <title>Complex archaea that bridge the gap between prokaryotes and eukaryotes.</title>
        <authorList>
            <person name="Spang A."/>
            <person name="Saw J.H."/>
            <person name="Jorgensen S.L."/>
            <person name="Zaremba-Niedzwiedzka K."/>
            <person name="Martijn J."/>
            <person name="Lind A.E."/>
            <person name="van Eijk R."/>
            <person name="Schleper C."/>
            <person name="Guy L."/>
            <person name="Ettema T.J."/>
        </authorList>
    </citation>
    <scope>NUCLEOTIDE SEQUENCE</scope>
</reference>
<feature type="transmembrane region" description="Helical" evidence="1">
    <location>
        <begin position="34"/>
        <end position="55"/>
    </location>
</feature>
<keyword evidence="1" id="KW-1133">Transmembrane helix</keyword>
<evidence type="ECO:0000256" key="1">
    <source>
        <dbReference type="SAM" id="Phobius"/>
    </source>
</evidence>
<keyword evidence="1" id="KW-0812">Transmembrane</keyword>
<organism evidence="2">
    <name type="scientific">marine sediment metagenome</name>
    <dbReference type="NCBI Taxonomy" id="412755"/>
    <lineage>
        <taxon>unclassified sequences</taxon>
        <taxon>metagenomes</taxon>
        <taxon>ecological metagenomes</taxon>
    </lineage>
</organism>
<sequence length="72" mass="8415">MKHRMVFSLLMSFVLTFFMSAWVTYLNVGMIEDFVIFWMHDWFLAWPVAAVISFVSGPRLHAFSNTLIKPKG</sequence>
<keyword evidence="1" id="KW-0472">Membrane</keyword>
<dbReference type="Pfam" id="PF11391">
    <property type="entry name" value="DUF2798"/>
    <property type="match status" value="1"/>
</dbReference>
<evidence type="ECO:0008006" key="3">
    <source>
        <dbReference type="Google" id="ProtNLM"/>
    </source>
</evidence>
<comment type="caution">
    <text evidence="2">The sequence shown here is derived from an EMBL/GenBank/DDBJ whole genome shotgun (WGS) entry which is preliminary data.</text>
</comment>
<protein>
    <recommendedName>
        <fullName evidence="3">DUF2798 domain-containing protein</fullName>
    </recommendedName>
</protein>
<dbReference type="EMBL" id="LAZR01067283">
    <property type="protein sequence ID" value="KKK51898.1"/>
    <property type="molecule type" value="Genomic_DNA"/>
</dbReference>
<dbReference type="AlphaFoldDB" id="A0A0F8W5S8"/>
<evidence type="ECO:0000313" key="2">
    <source>
        <dbReference type="EMBL" id="KKK51898.1"/>
    </source>
</evidence>
<proteinExistence type="predicted"/>
<name>A0A0F8W5S8_9ZZZZ</name>
<dbReference type="InterPro" id="IPR021529">
    <property type="entry name" value="DUF2798"/>
</dbReference>
<gene>
    <name evidence="2" type="ORF">LCGC14_3110360</name>
</gene>
<feature type="transmembrane region" description="Helical" evidence="1">
    <location>
        <begin position="7"/>
        <end position="28"/>
    </location>
</feature>